<keyword evidence="5" id="KW-0813">Transport</keyword>
<feature type="region of interest" description="Disordered" evidence="12">
    <location>
        <begin position="382"/>
        <end position="408"/>
    </location>
</feature>
<keyword evidence="8" id="KW-0445">Lipid transport</keyword>
<dbReference type="Proteomes" id="UP000195602">
    <property type="component" value="Unassembled WGS sequence"/>
</dbReference>
<feature type="compositionally biased region" description="Basic and acidic residues" evidence="12">
    <location>
        <begin position="126"/>
        <end position="137"/>
    </location>
</feature>
<evidence type="ECO:0000313" key="14">
    <source>
        <dbReference type="Proteomes" id="UP000195602"/>
    </source>
</evidence>
<comment type="similarity">
    <text evidence="3">Belongs to the VPS35 family.</text>
</comment>
<dbReference type="GO" id="GO:0005770">
    <property type="term" value="C:late endosome"/>
    <property type="evidence" value="ECO:0007669"/>
    <property type="project" value="TreeGrafter"/>
</dbReference>
<dbReference type="InterPro" id="IPR005378">
    <property type="entry name" value="Vps35"/>
</dbReference>
<comment type="similarity">
    <text evidence="4">Belongs to the ATG2 family.</text>
</comment>
<protein>
    <submittedName>
        <fullName evidence="13">Autophagy-related protein</fullName>
    </submittedName>
</protein>
<evidence type="ECO:0000256" key="8">
    <source>
        <dbReference type="ARBA" id="ARBA00023055"/>
    </source>
</evidence>
<evidence type="ECO:0000256" key="7">
    <source>
        <dbReference type="ARBA" id="ARBA00022927"/>
    </source>
</evidence>
<reference evidence="13 14" key="1">
    <citation type="submission" date="2017-04" db="EMBL/GenBank/DDBJ databases">
        <title>Draft genome of the yeast Clavispora lusitaniae type strain CBS 6936.</title>
        <authorList>
            <person name="Durrens P."/>
            <person name="Klopp C."/>
            <person name="Biteau N."/>
            <person name="Fitton-Ouhabi V."/>
            <person name="Dementhon K."/>
            <person name="Accoceberry I."/>
            <person name="Sherman D.J."/>
            <person name="Noel T."/>
        </authorList>
    </citation>
    <scope>NUCLEOTIDE SEQUENCE [LARGE SCALE GENOMIC DNA]</scope>
    <source>
        <strain evidence="13 14">CBS 6936</strain>
    </source>
</reference>
<feature type="compositionally biased region" description="Low complexity" evidence="12">
    <location>
        <begin position="138"/>
        <end position="154"/>
    </location>
</feature>
<comment type="catalytic activity">
    <reaction evidence="11">
        <text>a 1,2-diacyl-sn-glycero-3-phosphoethanolamine(in) = a 1,2-diacyl-sn-glycero-3-phosphoethanolamine(out)</text>
        <dbReference type="Rhea" id="RHEA:38895"/>
        <dbReference type="ChEBI" id="CHEBI:64612"/>
    </reaction>
</comment>
<organism evidence="13 14">
    <name type="scientific">Clavispora lusitaniae</name>
    <name type="common">Candida lusitaniae</name>
    <dbReference type="NCBI Taxonomy" id="36911"/>
    <lineage>
        <taxon>Eukaryota</taxon>
        <taxon>Fungi</taxon>
        <taxon>Dikarya</taxon>
        <taxon>Ascomycota</taxon>
        <taxon>Saccharomycotina</taxon>
        <taxon>Pichiomycetes</taxon>
        <taxon>Metschnikowiaceae</taxon>
        <taxon>Clavispora</taxon>
    </lineage>
</organism>
<keyword evidence="7" id="KW-0653">Protein transport</keyword>
<evidence type="ECO:0000313" key="13">
    <source>
        <dbReference type="EMBL" id="OVF06665.1"/>
    </source>
</evidence>
<dbReference type="GO" id="GO:0042147">
    <property type="term" value="P:retrograde transport, endosome to Golgi"/>
    <property type="evidence" value="ECO:0007669"/>
    <property type="project" value="InterPro"/>
</dbReference>
<feature type="region of interest" description="Disordered" evidence="12">
    <location>
        <begin position="496"/>
        <end position="518"/>
    </location>
</feature>
<feature type="compositionally biased region" description="Basic and acidic residues" evidence="12">
    <location>
        <begin position="1751"/>
        <end position="1760"/>
    </location>
</feature>
<evidence type="ECO:0000256" key="2">
    <source>
        <dbReference type="ARBA" id="ARBA00004623"/>
    </source>
</evidence>
<feature type="compositionally biased region" description="Basic and acidic residues" evidence="12">
    <location>
        <begin position="225"/>
        <end position="256"/>
    </location>
</feature>
<gene>
    <name evidence="13" type="ORF">A9F13_19g00682</name>
</gene>
<feature type="region of interest" description="Disordered" evidence="12">
    <location>
        <begin position="1751"/>
        <end position="1770"/>
    </location>
</feature>
<evidence type="ECO:0000256" key="5">
    <source>
        <dbReference type="ARBA" id="ARBA00022448"/>
    </source>
</evidence>
<keyword evidence="9" id="KW-0472">Membrane</keyword>
<feature type="region of interest" description="Disordered" evidence="12">
    <location>
        <begin position="2637"/>
        <end position="2694"/>
    </location>
</feature>
<dbReference type="Pfam" id="PF13329">
    <property type="entry name" value="ATG2_CAD"/>
    <property type="match status" value="1"/>
</dbReference>
<dbReference type="PANTHER" id="PTHR11099:SF0">
    <property type="entry name" value="VACUOLAR PROTEIN SORTING-ASSOCIATED PROTEIN 35"/>
    <property type="match status" value="1"/>
</dbReference>
<dbReference type="PANTHER" id="PTHR11099">
    <property type="entry name" value="VACUOLAR SORTING PROTEIN 35"/>
    <property type="match status" value="1"/>
</dbReference>
<evidence type="ECO:0000256" key="4">
    <source>
        <dbReference type="ARBA" id="ARBA00009714"/>
    </source>
</evidence>
<feature type="compositionally biased region" description="Basic and acidic residues" evidence="12">
    <location>
        <begin position="2642"/>
        <end position="2667"/>
    </location>
</feature>
<dbReference type="Gene3D" id="1.25.40.660">
    <property type="entry name" value="Vacuolar protein sorting-associated protein 35, helical subcomplex Vps35-C"/>
    <property type="match status" value="1"/>
</dbReference>
<dbReference type="GO" id="GO:0005789">
    <property type="term" value="C:endoplasmic reticulum membrane"/>
    <property type="evidence" value="ECO:0007669"/>
    <property type="project" value="UniProtKB-SubCell"/>
</dbReference>
<feature type="region of interest" description="Disordered" evidence="12">
    <location>
        <begin position="126"/>
        <end position="155"/>
    </location>
</feature>
<evidence type="ECO:0000256" key="1">
    <source>
        <dbReference type="ARBA" id="ARBA00004406"/>
    </source>
</evidence>
<evidence type="ECO:0000256" key="10">
    <source>
        <dbReference type="ARBA" id="ARBA00024479"/>
    </source>
</evidence>
<feature type="compositionally biased region" description="Basic residues" evidence="12">
    <location>
        <begin position="382"/>
        <end position="391"/>
    </location>
</feature>
<comment type="subcellular location">
    <subcellularLocation>
        <location evidence="1">Endoplasmic reticulum membrane</location>
        <topology evidence="1">Peripheral membrane protein</topology>
    </subcellularLocation>
    <subcellularLocation>
        <location evidence="2">Preautophagosomal structure membrane</location>
        <topology evidence="2">Peripheral membrane protein</topology>
    </subcellularLocation>
</comment>
<name>A0AA91T064_CLALS</name>
<dbReference type="KEGG" id="clus:A9F13_19g00682"/>
<sequence>MYSQWIPQNLQKRLLLYILQQLSLFSEIDLPNLEEVSLNTIHLKDVLIDSDKVGKLRGCNVRYGKLRNVELSGGMVGGVNFEIDGAEFVVALNLDSLETHQKDVSTLLAQSTADLASTIMFENKGEPDFANESKSDSESSNEGKSPSSGNPKKSAFSGMMSRAVEIALSRLQVTVKNISVKFVSEAADLVLYVKEFQFHSNNGCRHVSVKGISLAVARPNINPGHRNDAKETTKDKTGSEKYTEDDHETSDDHSTSKDSSGTRSDTDEDEKSDSNAYDDGSLSNSMVFSHEEASSIYMSAVSQSMKNDKLRPSEPIISSNETILLYVDDIHVKFDGLNPASNLSLDIQSVRIAAVPLMPTASLIFNTISKMLKLKNHNLKKQNRANRRAHSPHPSFPQYEVTSDEVPTENDEEENFTDLMFNKLHVSEIIICLTSAISSTGEIASCSDDINIMFQNLNIKQKNKDLIYGGVEKFRILNYSGGKESVLFEFDSSEISSSRTDSDKVPHSSPPPNGPRSKADIRFEIIQKFTNSQHSQETTALLSKNAIIKVDCDSLQYLTNFFTSLKTVYESVVSMMADLSLMRSLNEGKKVGTENQKSTSNLLLLQTSSITSTVILSSSKLIKIVVLPILYNKADDQLSIQRVMVSLVSGGVETPFFSIPSVALKTTIQGFKSFYLKKTNSIPHCSNLQSSNTLSCGEIQGTIDFKTLLSFYQGITSFVKQFSAAIKCKVNALPESLADSPSQSPKAFSTAGLASSIYSKHSRFGRFKAKNRDHFHFGEQRSISSFRFMVQSLKLSVTSLFSRFGDLHIALDHFEFNLQEDSINGFVNDLSIERRFENQSKQPFFHQLSKTTESPIVLFSHKTSDKSTSTDIILRKFCLEYYTQWLQLIEKNVTQGHNAEEIVHLAPHDNNLQSGSKGTDFRVTLIDFCVGLTPSRLHSKLCLGISRGNMDFTIGKEQFYIKSSFREPSINLIDNCKLLKEHKDLTHDESFSPHDMILKLGFLSIGHINTLHLGITVNSDIEKIKERHKRLGIRGDLSLVDLKLNTDDISIGLAADSCHTLLQTINDLKTPIFFKNDEKFRTTVSSEFEMPDDILSQIDAVQKNEGLKSFQHADMASSSPIFNMHQQETGSNLVIVDEYYGETGSIVSEVERGIEGLSLESSHSNGGDSSLPMVEDHYAENKKNDAVKVFPFSLHVNLSEIKIYLYDGYDWKHTRKALRKAIQDLEQKAQEMAKKSKNLPKKNNSEKVETSSLGCHGPSKANNNKVTFDDRLAYDDESAEEGNLSIDENLSDSGDEHQVAGTFFESIHLVMSEGDDPSDFVNMINSQVQSDMRNDTSDHKTQHGTNDMINVNVKKYYKSLRLNRSGFHKGLIELKNFEIMVTNFTSRDPRLDPTPYDSEPELVNCVDIRVGNVNVFDNVPTSTWNKLLTYMSAVGEREIGTDMFRLSLTNVRPDPKLVFAEAIISFKLLPIRLYIDQDTLSFLTRFFEFKDTRFALPVEEPIYIQKLVVDTIRLKFDYKPKKVDYAGIRSGYHAELANFFILDGADICLEKTTLYGISGFPKLGEALKNVYGPYIQKYQLANILSGLSPLRSLVNLGGGVKDLVVVPYKEYKKDKRLVRSLQKGTKSFAKTTTYELLKLGVKLASGTQVILENSEEYFGGEGRAARKSVSKSSTKSKKEPSSVSRGGPSNNLLETSQLLKRSVKIEKDPFSTPKFYTSASLDEAEENELDSEDIEQSLLVFNSVAGGFTGEKELETEKYESGNANNDDSGEEYEYEYEFDDHEPSEKTVSLYSNQPSNAKEGLVSAYKSLGRNFKSTKRTLVSLKKELQAAESFQDSLASIAKSSPVIVIRPVIGTTEAVIKTLTGISNQVDSTYMKESQDKYPTNDSKQQSQLMKENLSKGSLLPALKHCSNFLNELRTSQLTPKQYYELYIAVYDALEILSNFLLQSYKSKSAKNKDTTFLTDLYELVQYSGNIVPRLYMMISVGTTCMSIKGPETKEIMKDMIEMCRGVQHPIRGLFLRNYLTQRAKDYFPLSSEEDLEETVDFLITNFIEMNKLWVRLQHQGHSSERELRYQERKELKILVGSNLVRLSQVIDDFQGGENYSSEEFYKERIFPAITEQVIECRDHLAQSYLIDVIIQIFPDEFHFLTLNSLLNDVFLHSHPLLKKSELVTTLVDRFVTNHKYEEDLVSVENSTSQVNLDDDQKTKKQPASQNSISMTEVFQSFWDFYLNLQSSQPELPPSEFISILQSLMKLSLTYDPENYENLDKIYSFANDKLSEHTSKSADHEDDKSAQGLWLDLLITPVRYFSSVKSLIKLSFFHELFSKFSDVKLQKQLAVEIVDKLLEEADGDATNQIYDNAENIDDVFKYILVLIQETDDSLNTAKDLGVTESIKVDGKEKYVSASFLETQEKICKTLHLIESPDIFKNLSILLHVKKRYLNKNMANIIYTYPTLITKMTNKLRIAGYQSLRATKDGSDQTDLLITSNFKNISIIIDELYQHHHAFHSELILKLYLNLATVADQLQQETIAYELFTQCFVIYEENLVLNTSQNQMHNPHESMGGSVSYQAIVMIANRLATSRYFNKENYESLITKITLYGSKLLKKQDQCRSVYYCAHLWWWCDLWIDGPSPTLGTDAIDDGEKSKAHSEEQKPTEDATDSAEKPENSSNPESSSDDSGEKKAESDDATVQGNTQMLYREPKRVLECLQKALRVADSCMDPYLSLKLFVEILNRSLIFNVYGNWLVDSKYINGLIDLIRTNIANFRDEAARDEDDHETRLLRHIEEYLKRTLVYVQSQQMSEDRFNNVVV</sequence>
<evidence type="ECO:0000256" key="3">
    <source>
        <dbReference type="ARBA" id="ARBA00006536"/>
    </source>
</evidence>
<evidence type="ECO:0000256" key="9">
    <source>
        <dbReference type="ARBA" id="ARBA00023136"/>
    </source>
</evidence>
<dbReference type="GO" id="GO:0006869">
    <property type="term" value="P:lipid transport"/>
    <property type="evidence" value="ECO:0007669"/>
    <property type="project" value="UniProtKB-KW"/>
</dbReference>
<dbReference type="InterPro" id="IPR026849">
    <property type="entry name" value="ATG2"/>
</dbReference>
<proteinExistence type="inferred from homology"/>
<accession>A0AA91T064</accession>
<evidence type="ECO:0000256" key="6">
    <source>
        <dbReference type="ARBA" id="ARBA00022824"/>
    </source>
</evidence>
<dbReference type="GO" id="GO:0006914">
    <property type="term" value="P:autophagy"/>
    <property type="evidence" value="ECO:0007669"/>
    <property type="project" value="InterPro"/>
</dbReference>
<dbReference type="Pfam" id="PF03635">
    <property type="entry name" value="Vps35"/>
    <property type="match status" value="1"/>
</dbReference>
<dbReference type="GO" id="GO:0030906">
    <property type="term" value="C:retromer, cargo-selective complex"/>
    <property type="evidence" value="ECO:0007669"/>
    <property type="project" value="InterPro"/>
</dbReference>
<dbReference type="GO" id="GO:0006886">
    <property type="term" value="P:intracellular protein transport"/>
    <property type="evidence" value="ECO:0007669"/>
    <property type="project" value="TreeGrafter"/>
</dbReference>
<dbReference type="GO" id="GO:0005829">
    <property type="term" value="C:cytosol"/>
    <property type="evidence" value="ECO:0007669"/>
    <property type="project" value="GOC"/>
</dbReference>
<feature type="region of interest" description="Disordered" evidence="12">
    <location>
        <begin position="218"/>
        <end position="284"/>
    </location>
</feature>
<feature type="region of interest" description="Disordered" evidence="12">
    <location>
        <begin position="1662"/>
        <end position="1692"/>
    </location>
</feature>
<dbReference type="EMBL" id="LYUB02000019">
    <property type="protein sequence ID" value="OVF06665.1"/>
    <property type="molecule type" value="Genomic_DNA"/>
</dbReference>
<dbReference type="GO" id="GO:0034045">
    <property type="term" value="C:phagophore assembly site membrane"/>
    <property type="evidence" value="ECO:0007669"/>
    <property type="project" value="UniProtKB-SubCell"/>
</dbReference>
<feature type="region of interest" description="Disordered" evidence="12">
    <location>
        <begin position="1229"/>
        <end position="1265"/>
    </location>
</feature>
<evidence type="ECO:0000256" key="12">
    <source>
        <dbReference type="SAM" id="MobiDB-lite"/>
    </source>
</evidence>
<dbReference type="InterPro" id="IPR042491">
    <property type="entry name" value="Vps35_C"/>
</dbReference>
<keyword evidence="6" id="KW-0256">Endoplasmic reticulum</keyword>
<comment type="catalytic activity">
    <reaction evidence="10">
        <text>a 1,2-diacyl-sn-glycero-3-phospho-L-serine(in) = a 1,2-diacyl-sn-glycero-3-phospho-L-serine(out)</text>
        <dbReference type="Rhea" id="RHEA:38663"/>
        <dbReference type="ChEBI" id="CHEBI:57262"/>
    </reaction>
</comment>
<evidence type="ECO:0000256" key="11">
    <source>
        <dbReference type="ARBA" id="ARBA00024615"/>
    </source>
</evidence>
<comment type="caution">
    <text evidence="13">The sequence shown here is derived from an EMBL/GenBank/DDBJ whole genome shotgun (WGS) entry which is preliminary data.</text>
</comment>